<keyword evidence="2" id="KW-1185">Reference proteome</keyword>
<name>A0A6P1YW20_9HYPH</name>
<reference evidence="1 2" key="1">
    <citation type="submission" date="2020-02" db="EMBL/GenBank/DDBJ databases">
        <authorList>
            <person name="Li G."/>
        </authorList>
    </citation>
    <scope>NUCLEOTIDE SEQUENCE [LARGE SCALE GENOMIC DNA]</scope>
    <source>
        <strain evidence="1 2">DSM 102029</strain>
    </source>
</reference>
<dbReference type="InterPro" id="IPR010430">
    <property type="entry name" value="DUF1028"/>
</dbReference>
<sequence>MRADMTFSIVARCGITGHLGVAVATAVPAVGSMCPFTLAGTGAVSTQSWVNPYLALRVLEAIAAGTAAAPALAAVLADDPERDLRQIGVVDAAGGAAAWSGGACTGWYGHETGPGFAIQGNMLTGPDVVASMRQSFEASAGLPLDERLMRAMEAGDQAGGDKRGRQSASLRIQGAEAYPALDLRVDEHPRPVQELRRVLEIARLQLVPFVEGMPRRGLTPGPAPLEVTEMLALSPPDRPGGGGSRR</sequence>
<proteinExistence type="predicted"/>
<dbReference type="EMBL" id="CP048630">
    <property type="protein sequence ID" value="QIB36323.1"/>
    <property type="molecule type" value="Genomic_DNA"/>
</dbReference>
<protein>
    <submittedName>
        <fullName evidence="1">DUF1028 domain-containing protein</fullName>
    </submittedName>
</protein>
<dbReference type="PANTHER" id="PTHR39328:SF1">
    <property type="entry name" value="BLL2871 PROTEIN"/>
    <property type="match status" value="1"/>
</dbReference>
<dbReference type="KEGG" id="apra:G3A50_16880"/>
<accession>A0A6P1YW20</accession>
<dbReference type="Gene3D" id="3.60.20.10">
    <property type="entry name" value="Glutamine Phosphoribosylpyrophosphate, subunit 1, domain 1"/>
    <property type="match status" value="1"/>
</dbReference>
<dbReference type="PANTHER" id="PTHR39328">
    <property type="entry name" value="BLL2871 PROTEIN"/>
    <property type="match status" value="1"/>
</dbReference>
<evidence type="ECO:0000313" key="2">
    <source>
        <dbReference type="Proteomes" id="UP000464751"/>
    </source>
</evidence>
<dbReference type="Proteomes" id="UP000464751">
    <property type="component" value="Chromosome"/>
</dbReference>
<organism evidence="1 2">
    <name type="scientific">Ancylobacter pratisalsi</name>
    <dbReference type="NCBI Taxonomy" id="1745854"/>
    <lineage>
        <taxon>Bacteria</taxon>
        <taxon>Pseudomonadati</taxon>
        <taxon>Pseudomonadota</taxon>
        <taxon>Alphaproteobacteria</taxon>
        <taxon>Hyphomicrobiales</taxon>
        <taxon>Xanthobacteraceae</taxon>
        <taxon>Ancylobacter</taxon>
    </lineage>
</organism>
<dbReference type="Pfam" id="PF06267">
    <property type="entry name" value="DUF1028"/>
    <property type="match status" value="1"/>
</dbReference>
<dbReference type="InterPro" id="IPR029055">
    <property type="entry name" value="Ntn_hydrolases_N"/>
</dbReference>
<dbReference type="AlphaFoldDB" id="A0A6P1YW20"/>
<evidence type="ECO:0000313" key="1">
    <source>
        <dbReference type="EMBL" id="QIB36323.1"/>
    </source>
</evidence>
<dbReference type="SUPFAM" id="SSF56235">
    <property type="entry name" value="N-terminal nucleophile aminohydrolases (Ntn hydrolases)"/>
    <property type="match status" value="1"/>
</dbReference>
<gene>
    <name evidence="1" type="ORF">G3A50_16880</name>
</gene>